<evidence type="ECO:0000256" key="5">
    <source>
        <dbReference type="ARBA" id="ARBA00022847"/>
    </source>
</evidence>
<feature type="binding site" evidence="8">
    <location>
        <position position="520"/>
    </location>
    <ligand>
        <name>Na(+)</name>
        <dbReference type="ChEBI" id="CHEBI:29101"/>
        <label>1</label>
    </ligand>
</feature>
<feature type="binding site" evidence="8">
    <location>
        <position position="589"/>
    </location>
    <ligand>
        <name>Na(+)</name>
        <dbReference type="ChEBI" id="CHEBI:29101"/>
        <label>1</label>
    </ligand>
</feature>
<organism evidence="13">
    <name type="scientific">Timema monikensis</name>
    <dbReference type="NCBI Taxonomy" id="170555"/>
    <lineage>
        <taxon>Eukaryota</taxon>
        <taxon>Metazoa</taxon>
        <taxon>Ecdysozoa</taxon>
        <taxon>Arthropoda</taxon>
        <taxon>Hexapoda</taxon>
        <taxon>Insecta</taxon>
        <taxon>Pterygota</taxon>
        <taxon>Neoptera</taxon>
        <taxon>Polyneoptera</taxon>
        <taxon>Phasmatodea</taxon>
        <taxon>Timematodea</taxon>
        <taxon>Timematoidea</taxon>
        <taxon>Timematidae</taxon>
        <taxon>Timema</taxon>
    </lineage>
</organism>
<feature type="transmembrane region" description="Helical" evidence="12">
    <location>
        <begin position="693"/>
        <end position="712"/>
    </location>
</feature>
<dbReference type="GO" id="GO:0005283">
    <property type="term" value="F:amino acid:sodium symporter activity"/>
    <property type="evidence" value="ECO:0007669"/>
    <property type="project" value="TreeGrafter"/>
</dbReference>
<keyword evidence="9" id="KW-1015">Disulfide bond</keyword>
<dbReference type="PRINTS" id="PR00176">
    <property type="entry name" value="NANEUSMPORT"/>
</dbReference>
<feature type="transmembrane region" description="Helical" evidence="12">
    <location>
        <begin position="573"/>
        <end position="598"/>
    </location>
</feature>
<evidence type="ECO:0000256" key="6">
    <source>
        <dbReference type="ARBA" id="ARBA00022989"/>
    </source>
</evidence>
<protein>
    <recommendedName>
        <fullName evidence="10">Transporter</fullName>
    </recommendedName>
</protein>
<feature type="transmembrane region" description="Helical" evidence="12">
    <location>
        <begin position="477"/>
        <end position="497"/>
    </location>
</feature>
<accession>A0A7R9E1Z9</accession>
<evidence type="ECO:0000313" key="13">
    <source>
        <dbReference type="EMBL" id="CAD7425820.1"/>
    </source>
</evidence>
<comment type="similarity">
    <text evidence="2 10">Belongs to the sodium:neurotransmitter symporter (SNF) (TC 2.A.22) family.</text>
</comment>
<dbReference type="GO" id="GO:0005886">
    <property type="term" value="C:plasma membrane"/>
    <property type="evidence" value="ECO:0007669"/>
    <property type="project" value="TreeGrafter"/>
</dbReference>
<dbReference type="SUPFAM" id="SSF161070">
    <property type="entry name" value="SNF-like"/>
    <property type="match status" value="1"/>
</dbReference>
<dbReference type="PROSITE" id="PS50267">
    <property type="entry name" value="NA_NEUROTRAN_SYMP_3"/>
    <property type="match status" value="1"/>
</dbReference>
<feature type="transmembrane region" description="Helical" evidence="12">
    <location>
        <begin position="509"/>
        <end position="535"/>
    </location>
</feature>
<feature type="transmembrane region" description="Helical" evidence="12">
    <location>
        <begin position="242"/>
        <end position="260"/>
    </location>
</feature>
<dbReference type="PANTHER" id="PTHR11616:SF303">
    <property type="entry name" value="SODIUM- AND CHLORIDE-DEPENDENT GABA TRANSPORTER INE"/>
    <property type="match status" value="1"/>
</dbReference>
<comment type="subcellular location">
    <subcellularLocation>
        <location evidence="1">Membrane</location>
        <topology evidence="1">Multi-pass membrane protein</topology>
    </subcellularLocation>
</comment>
<dbReference type="GO" id="GO:0089718">
    <property type="term" value="P:amino acid import across plasma membrane"/>
    <property type="evidence" value="ECO:0007669"/>
    <property type="project" value="TreeGrafter"/>
</dbReference>
<feature type="binding site" evidence="8">
    <location>
        <position position="248"/>
    </location>
    <ligand>
        <name>Na(+)</name>
        <dbReference type="ChEBI" id="CHEBI:29101"/>
        <label>1</label>
    </ligand>
</feature>
<sequence>MNQDEKVESMIGGKEKPPETIHKSKLSLILDMSDDNDAVKNNDKVTDRNEENRRLLSTPQKKIVIVPAGSLNTNGLKKAANGSNRSLGGDGVSSTLPGGGKVSNVAQELRAVLMTPTSPVTVSSLKSLRMEDPATTAAAQKELSVPISQPANWRGSFHMSDAAIHRNMSMRSLASIGMGSTDGRKVTIRRVPTSPSELLNIVTPMEVDLTSSSGGSSYYDPLDDLTDYRPPRRQHWSNKAQFVLACVGYCVGLGNVWRFPYLCYKSGGGVFLVPYFIILVICGVPMLYMELAVGQYTRRGPIGALGQICPLFKGAGLASVVISFLMSTYYNVIIAYTLYYFFTAFKSDAPWSQCNNLWNTPQCWQPSKILNISRPNKSRTPSEEFYEHKVLHMSDGIDNFGVIRWELAACLIVAWILVYFSIWKSVKSSGKVLYFTATFPYILIIAFLARALTLEGADLGLRYFFKPRWELLGDSKVWVHATAQNFNSIGIAFGSVISFSSYNRFNNQILVDTLAVSTINGVTSLLVGIFAFATIGNIATEQGTSVEDVLSDGPGLVFVVYPQAMAKMPASQLWAVLFFFMLLCLGMNSQFAIVEVVVTSIQDGFPNWIKKRLMCHEMLVLIVCVVSFLFGLPHITEGGIYFFQLVDHFAASISIMYLAFFEVIAISWFYGAHRLAKNVHEMTGRHPSLYFRFCWWIAAPVLIMAVWVFSLIDYEPPHYNNGEYKYPLWAEALGWFIASLSLLCIPAFAVIVFIRSEGNSFMEKLHNSVKSQMEECCVQCEPDKCIHTGASKEEIREMLETKHQPPLASRAPS</sequence>
<feature type="region of interest" description="Disordered" evidence="11">
    <location>
        <begin position="1"/>
        <end position="21"/>
    </location>
</feature>
<dbReference type="InterPro" id="IPR037272">
    <property type="entry name" value="SNS_sf"/>
</dbReference>
<evidence type="ECO:0000256" key="7">
    <source>
        <dbReference type="ARBA" id="ARBA00023136"/>
    </source>
</evidence>
<keyword evidence="7 12" id="KW-0472">Membrane</keyword>
<evidence type="ECO:0000256" key="8">
    <source>
        <dbReference type="PIRSR" id="PIRSR600175-1"/>
    </source>
</evidence>
<feature type="transmembrane region" description="Helical" evidence="12">
    <location>
        <begin position="432"/>
        <end position="452"/>
    </location>
</feature>
<feature type="transmembrane region" description="Helical" evidence="12">
    <location>
        <begin position="619"/>
        <end position="643"/>
    </location>
</feature>
<evidence type="ECO:0000256" key="12">
    <source>
        <dbReference type="SAM" id="Phobius"/>
    </source>
</evidence>
<feature type="transmembrane region" description="Helical" evidence="12">
    <location>
        <begin position="402"/>
        <end position="420"/>
    </location>
</feature>
<keyword evidence="5 10" id="KW-0769">Symport</keyword>
<keyword evidence="6 12" id="KW-1133">Transmembrane helix</keyword>
<evidence type="ECO:0000256" key="4">
    <source>
        <dbReference type="ARBA" id="ARBA00022692"/>
    </source>
</evidence>
<dbReference type="PROSITE" id="PS00610">
    <property type="entry name" value="NA_NEUROTRAN_SYMP_1"/>
    <property type="match status" value="1"/>
</dbReference>
<feature type="binding site" evidence="8">
    <location>
        <position position="251"/>
    </location>
    <ligand>
        <name>Na(+)</name>
        <dbReference type="ChEBI" id="CHEBI:29101"/>
        <label>1</label>
    </ligand>
</feature>
<dbReference type="EMBL" id="OB793035">
    <property type="protein sequence ID" value="CAD7425820.1"/>
    <property type="molecule type" value="Genomic_DNA"/>
</dbReference>
<name>A0A7R9E1Z9_9NEOP</name>
<feature type="transmembrane region" description="Helical" evidence="12">
    <location>
        <begin position="732"/>
        <end position="754"/>
    </location>
</feature>
<keyword evidence="8" id="KW-0915">Sodium</keyword>
<feature type="transmembrane region" description="Helical" evidence="12">
    <location>
        <begin position="272"/>
        <end position="293"/>
    </location>
</feature>
<feature type="transmembrane region" description="Helical" evidence="12">
    <location>
        <begin position="649"/>
        <end position="672"/>
    </location>
</feature>
<keyword evidence="8" id="KW-0479">Metal-binding</keyword>
<feature type="binding site" evidence="8">
    <location>
        <position position="255"/>
    </location>
    <ligand>
        <name>Na(+)</name>
        <dbReference type="ChEBI" id="CHEBI:29101"/>
        <label>1</label>
    </ligand>
</feature>
<feature type="binding site" evidence="8">
    <location>
        <position position="488"/>
    </location>
    <ligand>
        <name>Na(+)</name>
        <dbReference type="ChEBI" id="CHEBI:29101"/>
        <label>1</label>
    </ligand>
</feature>
<evidence type="ECO:0000256" key="11">
    <source>
        <dbReference type="SAM" id="MobiDB-lite"/>
    </source>
</evidence>
<dbReference type="InterPro" id="IPR000175">
    <property type="entry name" value="Na/ntran_symport"/>
</dbReference>
<feature type="disulfide bond" evidence="9">
    <location>
        <begin position="354"/>
        <end position="363"/>
    </location>
</feature>
<evidence type="ECO:0000256" key="10">
    <source>
        <dbReference type="RuleBase" id="RU003732"/>
    </source>
</evidence>
<evidence type="ECO:0000256" key="9">
    <source>
        <dbReference type="PIRSR" id="PIRSR600175-2"/>
    </source>
</evidence>
<feature type="binding site" evidence="8">
    <location>
        <position position="585"/>
    </location>
    <ligand>
        <name>Na(+)</name>
        <dbReference type="ChEBI" id="CHEBI:29101"/>
        <label>1</label>
    </ligand>
</feature>
<keyword evidence="4 10" id="KW-0812">Transmembrane</keyword>
<keyword evidence="3 10" id="KW-0813">Transport</keyword>
<reference evidence="13" key="1">
    <citation type="submission" date="2020-11" db="EMBL/GenBank/DDBJ databases">
        <authorList>
            <person name="Tran Van P."/>
        </authorList>
    </citation>
    <scope>NUCLEOTIDE SEQUENCE</scope>
</reference>
<feature type="transmembrane region" description="Helical" evidence="12">
    <location>
        <begin position="314"/>
        <end position="342"/>
    </location>
</feature>
<proteinExistence type="inferred from homology"/>
<gene>
    <name evidence="13" type="ORF">TMSB3V08_LOCUS2723</name>
</gene>
<dbReference type="GO" id="GO:0046872">
    <property type="term" value="F:metal ion binding"/>
    <property type="evidence" value="ECO:0007669"/>
    <property type="project" value="UniProtKB-KW"/>
</dbReference>
<evidence type="ECO:0000256" key="3">
    <source>
        <dbReference type="ARBA" id="ARBA00022448"/>
    </source>
</evidence>
<evidence type="ECO:0000256" key="2">
    <source>
        <dbReference type="ARBA" id="ARBA00006459"/>
    </source>
</evidence>
<dbReference type="Pfam" id="PF00209">
    <property type="entry name" value="SNF"/>
    <property type="match status" value="1"/>
</dbReference>
<dbReference type="PANTHER" id="PTHR11616">
    <property type="entry name" value="SODIUM/CHLORIDE DEPENDENT TRANSPORTER"/>
    <property type="match status" value="1"/>
</dbReference>
<dbReference type="AlphaFoldDB" id="A0A7R9E1Z9"/>
<evidence type="ECO:0000256" key="1">
    <source>
        <dbReference type="ARBA" id="ARBA00004141"/>
    </source>
</evidence>